<evidence type="ECO:0000256" key="4">
    <source>
        <dbReference type="ARBA" id="ARBA00022605"/>
    </source>
</evidence>
<name>A0A9D4UU40_ADICA</name>
<keyword evidence="7" id="KW-0418">Kinase</keyword>
<gene>
    <name evidence="15" type="ORF">GOP47_0010089</name>
</gene>
<evidence type="ECO:0000256" key="6">
    <source>
        <dbReference type="ARBA" id="ARBA00022741"/>
    </source>
</evidence>
<evidence type="ECO:0000256" key="13">
    <source>
        <dbReference type="SAM" id="MobiDB-lite"/>
    </source>
</evidence>
<keyword evidence="10 12" id="KW-0413">Isomerase</keyword>
<comment type="caution">
    <text evidence="15">The sequence shown here is derived from an EMBL/GenBank/DDBJ whole genome shotgun (WGS) entry which is preliminary data.</text>
</comment>
<comment type="subunit">
    <text evidence="2">Homodimer.</text>
</comment>
<keyword evidence="8" id="KW-0067">ATP-binding</keyword>
<dbReference type="AlphaFoldDB" id="A0A9D4UU40"/>
<dbReference type="Gene3D" id="3.30.200.20">
    <property type="entry name" value="Phosphorylase Kinase, domain 1"/>
    <property type="match status" value="1"/>
</dbReference>
<feature type="active site" description="Proton donor" evidence="12">
    <location>
        <position position="255"/>
    </location>
</feature>
<proteinExistence type="inferred from homology"/>
<dbReference type="NCBIfam" id="TIGR01767">
    <property type="entry name" value="MTRK"/>
    <property type="match status" value="1"/>
</dbReference>
<keyword evidence="6" id="KW-0547">Nucleotide-binding</keyword>
<keyword evidence="3 12" id="KW-0963">Cytoplasm</keyword>
<evidence type="ECO:0000259" key="14">
    <source>
        <dbReference type="Pfam" id="PF01636"/>
    </source>
</evidence>
<evidence type="ECO:0000256" key="12">
    <source>
        <dbReference type="HAMAP-Rule" id="MF_03119"/>
    </source>
</evidence>
<dbReference type="GO" id="GO:0005737">
    <property type="term" value="C:cytoplasm"/>
    <property type="evidence" value="ECO:0007669"/>
    <property type="project" value="UniProtKB-SubCell"/>
</dbReference>
<evidence type="ECO:0000313" key="16">
    <source>
        <dbReference type="Proteomes" id="UP000886520"/>
    </source>
</evidence>
<protein>
    <recommendedName>
        <fullName evidence="12">Methylthioribose-1-phosphate isomerase</fullName>
        <shortName evidence="12">M1Pi</shortName>
        <shortName evidence="12">MTR-1-P isomerase</shortName>
        <ecNumber evidence="12">5.3.1.23</ecNumber>
    </recommendedName>
    <alternativeName>
        <fullName evidence="12">S-methyl-5-thioribose-1-phosphate isomerase</fullName>
    </alternativeName>
    <alternativeName>
        <fullName evidence="12">Translation initiation factor eIF-2B subunit alpha/beta/delta-like protein</fullName>
    </alternativeName>
</protein>
<evidence type="ECO:0000256" key="1">
    <source>
        <dbReference type="ARBA" id="ARBA00010165"/>
    </source>
</evidence>
<dbReference type="GO" id="GO:0046522">
    <property type="term" value="F:S-methyl-5-thioribose kinase activity"/>
    <property type="evidence" value="ECO:0007669"/>
    <property type="project" value="InterPro"/>
</dbReference>
<keyword evidence="5" id="KW-0808">Transferase</keyword>
<dbReference type="InterPro" id="IPR042529">
    <property type="entry name" value="IF_2B-like_C"/>
</dbReference>
<dbReference type="InterPro" id="IPR005251">
    <property type="entry name" value="IF-M1Pi"/>
</dbReference>
<dbReference type="InterPro" id="IPR037171">
    <property type="entry name" value="NagB/RpiA_transferase-like"/>
</dbReference>
<evidence type="ECO:0000256" key="10">
    <source>
        <dbReference type="ARBA" id="ARBA00023235"/>
    </source>
</evidence>
<evidence type="ECO:0000313" key="15">
    <source>
        <dbReference type="EMBL" id="KAI5074128.1"/>
    </source>
</evidence>
<keyword evidence="4 12" id="KW-0028">Amino-acid biosynthesis</keyword>
<reference evidence="15" key="1">
    <citation type="submission" date="2021-01" db="EMBL/GenBank/DDBJ databases">
        <title>Adiantum capillus-veneris genome.</title>
        <authorList>
            <person name="Fang Y."/>
            <person name="Liao Q."/>
        </authorList>
    </citation>
    <scope>NUCLEOTIDE SEQUENCE</scope>
    <source>
        <strain evidence="15">H3</strain>
        <tissue evidence="15">Leaf</tissue>
    </source>
</reference>
<dbReference type="NCBIfam" id="TIGR00524">
    <property type="entry name" value="eIF-2B_rel"/>
    <property type="match status" value="1"/>
</dbReference>
<dbReference type="Pfam" id="PF01008">
    <property type="entry name" value="IF-2B"/>
    <property type="match status" value="1"/>
</dbReference>
<dbReference type="FunFam" id="3.40.50.10470:FF:000003">
    <property type="entry name" value="Methylthioribose-1-phosphate isomerase"/>
    <property type="match status" value="1"/>
</dbReference>
<dbReference type="GO" id="GO:0019509">
    <property type="term" value="P:L-methionine salvage from methylthioadenosine"/>
    <property type="evidence" value="ECO:0007669"/>
    <property type="project" value="UniProtKB-UniRule"/>
</dbReference>
<comment type="function">
    <text evidence="12">Catalyzes the interconversion of methylthioribose-1-phosphate (MTR-1-P) into methylthioribulose-1-phosphate (MTRu-1-P).</text>
</comment>
<dbReference type="GO" id="GO:0046523">
    <property type="term" value="F:S-methyl-5-thioribose-1-phosphate isomerase activity"/>
    <property type="evidence" value="ECO:0007669"/>
    <property type="project" value="UniProtKB-UniRule"/>
</dbReference>
<evidence type="ECO:0000256" key="5">
    <source>
        <dbReference type="ARBA" id="ARBA00022679"/>
    </source>
</evidence>
<evidence type="ECO:0000256" key="11">
    <source>
        <dbReference type="ARBA" id="ARBA00023242"/>
    </source>
</evidence>
<feature type="site" description="Transition state stabilizer" evidence="12">
    <location>
        <position position="175"/>
    </location>
</feature>
<dbReference type="InterPro" id="IPR000649">
    <property type="entry name" value="IF-2B-related"/>
</dbReference>
<dbReference type="Gene3D" id="3.90.1200.10">
    <property type="match status" value="1"/>
</dbReference>
<dbReference type="GO" id="GO:0005634">
    <property type="term" value="C:nucleus"/>
    <property type="evidence" value="ECO:0007669"/>
    <property type="project" value="UniProtKB-SubCell"/>
</dbReference>
<dbReference type="SUPFAM" id="SSF100950">
    <property type="entry name" value="NagB/RpiA/CoA transferase-like"/>
    <property type="match status" value="1"/>
</dbReference>
<dbReference type="NCBIfam" id="NF004326">
    <property type="entry name" value="PRK05720.1"/>
    <property type="match status" value="1"/>
</dbReference>
<keyword evidence="16" id="KW-1185">Reference proteome</keyword>
<dbReference type="Pfam" id="PF01636">
    <property type="entry name" value="APH"/>
    <property type="match status" value="1"/>
</dbReference>
<dbReference type="FunFam" id="1.20.120.420:FF:000003">
    <property type="entry name" value="Methylthioribose-1-phosphate isomerase"/>
    <property type="match status" value="1"/>
</dbReference>
<dbReference type="Proteomes" id="UP000886520">
    <property type="component" value="Chromosome 10"/>
</dbReference>
<organism evidence="15 16">
    <name type="scientific">Adiantum capillus-veneris</name>
    <name type="common">Maidenhair fern</name>
    <dbReference type="NCBI Taxonomy" id="13818"/>
    <lineage>
        <taxon>Eukaryota</taxon>
        <taxon>Viridiplantae</taxon>
        <taxon>Streptophyta</taxon>
        <taxon>Embryophyta</taxon>
        <taxon>Tracheophyta</taxon>
        <taxon>Polypodiopsida</taxon>
        <taxon>Polypodiidae</taxon>
        <taxon>Polypodiales</taxon>
        <taxon>Pteridineae</taxon>
        <taxon>Pteridaceae</taxon>
        <taxon>Vittarioideae</taxon>
        <taxon>Adiantum</taxon>
    </lineage>
</organism>
<sequence length="818" mass="89782">MLPHYHQSIHATSRSCHNIHVGSRVKRKLPLETLYVEINDSSSGWHAIQEMVVRGAPAIAIAAALSLAVEVVNLGTKPTDMHGALQYIHQRLDYLVSSRPTAVNLSDAALKLKERANNAALTASGADDIYTAYVDAAEAMLASDVMSNKAIGDFGASLILSHCKRKENVRILTHCNTGSLATAAYGTALGVIRSLNFQGKLETVYCTETRPFNQGSRLTAYELVYEKIPTVLIADSAAAALQNAGKVDAVVVGADRIASNGDTANKIGTYNLALAALHHGIPFYVAAPLTSIDSTLSSGDSIIIEERSAKELTHSHGGQGLQVAASGVHVWNPAFDVTPAKLITAIITDKGIIAKKEDPAAFDIPAFLKDHSELSSKESMSHETSEALSNGCKQDEDTPETKDNFYVLNTTSVVDYIMKHSSLASRLGGIESNWKVVEVGDGNLNFVYIIEGPCGSFVLKQSVPYVRCVGESWQLNSDRSYFEAIALKKQGTLCPQHVPDLYHFDRHMSIIIMQYLEPPHIILRKGLIKGIIYPCLGDHMSEYMAKTLFYTSLLAISTTTHRSAVAEFCGNVELCRLTEQVIFTEPYMEATNNRWTAPQLDEDVKALRNDKVLKLEVAELKAMFCERSQALIHGDLHSGSVMATVSSTKVIDPEFAFYGPIGFDVGAFLGNLLLAYFSQDGHADKQNDRQGYKRWILATIEETWSKFTQKFLSLWTENWESSGDAYPAGIYRSPTERTLAQEHYMNGILQDTLGFASAKMIRRIVGIAHVEDFEAISNPDLRAGCERRALNAAKKLMKARKSVSSIKEAFELISSELY</sequence>
<dbReference type="NCBIfam" id="TIGR00512">
    <property type="entry name" value="salvage_mtnA"/>
    <property type="match status" value="1"/>
</dbReference>
<dbReference type="EMBL" id="JABFUD020000010">
    <property type="protein sequence ID" value="KAI5074128.1"/>
    <property type="molecule type" value="Genomic_DNA"/>
</dbReference>
<dbReference type="GO" id="GO:0005524">
    <property type="term" value="F:ATP binding"/>
    <property type="evidence" value="ECO:0007669"/>
    <property type="project" value="UniProtKB-KW"/>
</dbReference>
<dbReference type="InterPro" id="IPR009212">
    <property type="entry name" value="Methylthioribose_kinase"/>
</dbReference>
<evidence type="ECO:0000256" key="7">
    <source>
        <dbReference type="ARBA" id="ARBA00022777"/>
    </source>
</evidence>
<dbReference type="InterPro" id="IPR011559">
    <property type="entry name" value="Initiation_fac_2B_a/b/d"/>
</dbReference>
<dbReference type="Gene3D" id="3.40.50.10470">
    <property type="entry name" value="Translation initiation factor eif-2b, domain 2"/>
    <property type="match status" value="1"/>
</dbReference>
<dbReference type="SUPFAM" id="SSF56112">
    <property type="entry name" value="Protein kinase-like (PK-like)"/>
    <property type="match status" value="1"/>
</dbReference>
<comment type="similarity">
    <text evidence="12">Belongs to the eIF-2B alpha/beta/delta subunits family. MtnA subfamily.</text>
</comment>
<dbReference type="OrthoDB" id="2461at2759"/>
<feature type="region of interest" description="Disordered" evidence="13">
    <location>
        <begin position="378"/>
        <end position="397"/>
    </location>
</feature>
<dbReference type="InterPro" id="IPR002575">
    <property type="entry name" value="Aminoglycoside_PTrfase"/>
</dbReference>
<keyword evidence="11 12" id="KW-0539">Nucleus</keyword>
<feature type="domain" description="Aminoglycoside phosphotransferase" evidence="14">
    <location>
        <begin position="572"/>
        <end position="669"/>
    </location>
</feature>
<comment type="subcellular location">
    <subcellularLocation>
        <location evidence="12">Cytoplasm</location>
    </subcellularLocation>
    <subcellularLocation>
        <location evidence="12">Nucleus</location>
    </subcellularLocation>
</comment>
<dbReference type="PANTHER" id="PTHR34273:SF2">
    <property type="entry name" value="METHYLTHIORIBOSE KINASE"/>
    <property type="match status" value="1"/>
</dbReference>
<evidence type="ECO:0000256" key="2">
    <source>
        <dbReference type="ARBA" id="ARBA00011738"/>
    </source>
</evidence>
<dbReference type="PANTHER" id="PTHR34273">
    <property type="entry name" value="METHYLTHIORIBOSE KINASE"/>
    <property type="match status" value="1"/>
</dbReference>
<comment type="catalytic activity">
    <reaction evidence="12">
        <text>5-(methylsulfanyl)-alpha-D-ribose 1-phosphate = 5-(methylsulfanyl)-D-ribulose 1-phosphate</text>
        <dbReference type="Rhea" id="RHEA:19989"/>
        <dbReference type="ChEBI" id="CHEBI:58533"/>
        <dbReference type="ChEBI" id="CHEBI:58548"/>
        <dbReference type="EC" id="5.3.1.23"/>
    </reaction>
</comment>
<evidence type="ECO:0000256" key="9">
    <source>
        <dbReference type="ARBA" id="ARBA00023167"/>
    </source>
</evidence>
<dbReference type="EC" id="5.3.1.23" evidence="12"/>
<comment type="similarity">
    <text evidence="1">Belongs to the methylthioribose kinase family.</text>
</comment>
<dbReference type="Gene3D" id="1.20.120.420">
    <property type="entry name" value="translation initiation factor eif-2b, domain 1"/>
    <property type="match status" value="1"/>
</dbReference>
<keyword evidence="9 12" id="KW-0486">Methionine biosynthesis</keyword>
<dbReference type="InterPro" id="IPR011009">
    <property type="entry name" value="Kinase-like_dom_sf"/>
</dbReference>
<dbReference type="HAMAP" id="MF_01678">
    <property type="entry name" value="Salvage_MtnA"/>
    <property type="match status" value="1"/>
</dbReference>
<accession>A0A9D4UU40</accession>
<comment type="pathway">
    <text evidence="12">Amino-acid biosynthesis; L-methionine biosynthesis via salvage pathway; L-methionine from S-methyl-5-thio-alpha-D-ribose 1-phosphate: step 1/6.</text>
</comment>
<evidence type="ECO:0000256" key="8">
    <source>
        <dbReference type="ARBA" id="ARBA00022840"/>
    </source>
</evidence>
<dbReference type="InterPro" id="IPR027363">
    <property type="entry name" value="M1Pi_N"/>
</dbReference>
<evidence type="ECO:0000256" key="3">
    <source>
        <dbReference type="ARBA" id="ARBA00022490"/>
    </source>
</evidence>